<proteinExistence type="predicted"/>
<name>A0A419WL03_9BACT</name>
<gene>
    <name evidence="2" type="ORF">BXY64_4100</name>
</gene>
<comment type="caution">
    <text evidence="2">The sequence shown here is derived from an EMBL/GenBank/DDBJ whole genome shotgun (WGS) entry which is preliminary data.</text>
</comment>
<feature type="chain" id="PRO_5019224517" description="DUF4136 domain-containing protein" evidence="1">
    <location>
        <begin position="20"/>
        <end position="209"/>
    </location>
</feature>
<dbReference type="OrthoDB" id="1116801at2"/>
<accession>A0A419WL03</accession>
<evidence type="ECO:0000313" key="2">
    <source>
        <dbReference type="EMBL" id="RKD96111.1"/>
    </source>
</evidence>
<evidence type="ECO:0000256" key="1">
    <source>
        <dbReference type="SAM" id="SignalP"/>
    </source>
</evidence>
<keyword evidence="1" id="KW-0732">Signal</keyword>
<reference evidence="2 3" key="1">
    <citation type="submission" date="2018-09" db="EMBL/GenBank/DDBJ databases">
        <title>Genomic Encyclopedia of Archaeal and Bacterial Type Strains, Phase II (KMG-II): from individual species to whole genera.</title>
        <authorList>
            <person name="Goeker M."/>
        </authorList>
    </citation>
    <scope>NUCLEOTIDE SEQUENCE [LARGE SCALE GENOMIC DNA]</scope>
    <source>
        <strain evidence="2 3">DSM 21950</strain>
    </source>
</reference>
<organism evidence="2 3">
    <name type="scientific">Marinifilum flexuosum</name>
    <dbReference type="NCBI Taxonomy" id="1117708"/>
    <lineage>
        <taxon>Bacteria</taxon>
        <taxon>Pseudomonadati</taxon>
        <taxon>Bacteroidota</taxon>
        <taxon>Bacteroidia</taxon>
        <taxon>Marinilabiliales</taxon>
        <taxon>Marinifilaceae</taxon>
    </lineage>
</organism>
<feature type="signal peptide" evidence="1">
    <location>
        <begin position="1"/>
        <end position="19"/>
    </location>
</feature>
<dbReference type="EMBL" id="RAPQ01000013">
    <property type="protein sequence ID" value="RKD96111.1"/>
    <property type="molecule type" value="Genomic_DNA"/>
</dbReference>
<dbReference type="PROSITE" id="PS51257">
    <property type="entry name" value="PROKAR_LIPOPROTEIN"/>
    <property type="match status" value="1"/>
</dbReference>
<evidence type="ECO:0008006" key="4">
    <source>
        <dbReference type="Google" id="ProtNLM"/>
    </source>
</evidence>
<evidence type="ECO:0000313" key="3">
    <source>
        <dbReference type="Proteomes" id="UP000284531"/>
    </source>
</evidence>
<protein>
    <recommendedName>
        <fullName evidence="4">DUF4136 domain-containing protein</fullName>
    </recommendedName>
</protein>
<dbReference type="Proteomes" id="UP000284531">
    <property type="component" value="Unassembled WGS sequence"/>
</dbReference>
<dbReference type="AlphaFoldDB" id="A0A419WL03"/>
<keyword evidence="3" id="KW-1185">Reference proteome</keyword>
<dbReference type="RefSeq" id="WP_147376057.1">
    <property type="nucleotide sequence ID" value="NZ_RAPQ01000013.1"/>
</dbReference>
<sequence>MKYFFIICIALFMSGCASSYLSSEKITKSQKYYNRIFVVSIFDPINFREFNEESYNDQIMKQMNDFSAIAVRRLMKRKVINNFDNNRLQVKFSQDIFSVNKNIDYDQFNKTLSELESNAILIIQQSNFYYKQSIESDCNGRIETKERPRGVFFTYLIDAKTHETIWAGRFDSSGTTWDGKYSLYNNICRKLHKQLIKEHLIPKPILNRQ</sequence>